<organism evidence="3 4">
    <name type="scientific">Chenopodium quinoa</name>
    <name type="common">Quinoa</name>
    <dbReference type="NCBI Taxonomy" id="63459"/>
    <lineage>
        <taxon>Eukaryota</taxon>
        <taxon>Viridiplantae</taxon>
        <taxon>Streptophyta</taxon>
        <taxon>Embryophyta</taxon>
        <taxon>Tracheophyta</taxon>
        <taxon>Spermatophyta</taxon>
        <taxon>Magnoliopsida</taxon>
        <taxon>eudicotyledons</taxon>
        <taxon>Gunneridae</taxon>
        <taxon>Pentapetalae</taxon>
        <taxon>Caryophyllales</taxon>
        <taxon>Chenopodiaceae</taxon>
        <taxon>Chenopodioideae</taxon>
        <taxon>Atripliceae</taxon>
        <taxon>Chenopodium</taxon>
    </lineage>
</organism>
<evidence type="ECO:0000256" key="1">
    <source>
        <dbReference type="SAM" id="MobiDB-lite"/>
    </source>
</evidence>
<dbReference type="InterPro" id="IPR055357">
    <property type="entry name" value="LRR_At1g61320_AtMIF1"/>
</dbReference>
<dbReference type="Gene3D" id="3.80.10.10">
    <property type="entry name" value="Ribonuclease Inhibitor"/>
    <property type="match status" value="1"/>
</dbReference>
<dbReference type="PANTHER" id="PTHR34145">
    <property type="entry name" value="OS02G0105600 PROTEIN"/>
    <property type="match status" value="1"/>
</dbReference>
<dbReference type="Gene3D" id="1.20.1280.50">
    <property type="match status" value="1"/>
</dbReference>
<dbReference type="CDD" id="cd22160">
    <property type="entry name" value="F-box_AtFBL13-like"/>
    <property type="match status" value="1"/>
</dbReference>
<feature type="compositionally biased region" description="Acidic residues" evidence="1">
    <location>
        <begin position="34"/>
        <end position="57"/>
    </location>
</feature>
<dbReference type="PROSITE" id="PS50181">
    <property type="entry name" value="FBOX"/>
    <property type="match status" value="1"/>
</dbReference>
<dbReference type="SUPFAM" id="SSF81383">
    <property type="entry name" value="F-box domain"/>
    <property type="match status" value="1"/>
</dbReference>
<evidence type="ECO:0000259" key="2">
    <source>
        <dbReference type="PROSITE" id="PS50181"/>
    </source>
</evidence>
<dbReference type="AlphaFoldDB" id="A0A803KR31"/>
<sequence>MHILCKRGLENDGVFEEDEPIAADEKGGDITMPVEEDEPIEADESESDSNGVFEEDEPIAADEKGGDITMLISEWKNMSNPLTPVLKRCDSQMQYCSYQWKCCKSADRLSDLPNDILVLIVSRLRLKEAVRTSLLSRRWKNMWTYTAGTLNFHYSEESSIYEDCLRIYLQSRTKILDDNGPHIVKMSEFIKLVNHVLSLHQGPTIEEFEVFVKSCGAISEKYIEKWVEFALGKRAKRLKLDFSLKGHQMHGYFSITKPLLRKFKSNLSSLTVLSLKYVEVTSKVIYYVLLKCSALEELHVAHAGSLLRLKVPGPLPQLKCLKIIRCDCLNWIQIHAINIVSFTYHGRDIPVTFKTAPRLVNTSLRGLYASYFVQNIGKYSSYIQNVESLVLEIRSSEKYLSDEVVPELPILENLRVLELDLGINSVEYICNFFAALPRKCPLLTRLSFSISREYDAGQYKGCWTKRSSECLHSQLKVIELLNFCGRSKGEAEVIYSILSCLPSPDQVILHPNLLWEFKKPNIKDLSKKLKMMHPKAELIKSSCLRPLF</sequence>
<dbReference type="Pfam" id="PF00646">
    <property type="entry name" value="F-box"/>
    <property type="match status" value="1"/>
</dbReference>
<dbReference type="Gramene" id="AUR62001487-RA">
    <property type="protein sequence ID" value="AUR62001487-RA:cds"/>
    <property type="gene ID" value="AUR62001487"/>
</dbReference>
<name>A0A803KR31_CHEQI</name>
<feature type="domain" description="F-box" evidence="2">
    <location>
        <begin position="106"/>
        <end position="142"/>
    </location>
</feature>
<evidence type="ECO:0000313" key="3">
    <source>
        <dbReference type="EnsemblPlants" id="AUR62001487-RA:cds"/>
    </source>
</evidence>
<accession>A0A803KR31</accession>
<dbReference type="SUPFAM" id="SSF52047">
    <property type="entry name" value="RNI-like"/>
    <property type="match status" value="1"/>
</dbReference>
<feature type="region of interest" description="Disordered" evidence="1">
    <location>
        <begin position="15"/>
        <end position="57"/>
    </location>
</feature>
<proteinExistence type="predicted"/>
<dbReference type="Pfam" id="PF23622">
    <property type="entry name" value="LRR_At1g61320_AtMIF1"/>
    <property type="match status" value="1"/>
</dbReference>
<dbReference type="InterPro" id="IPR053772">
    <property type="entry name" value="At1g61320/At1g61330-like"/>
</dbReference>
<dbReference type="InterPro" id="IPR032675">
    <property type="entry name" value="LRR_dom_sf"/>
</dbReference>
<dbReference type="InterPro" id="IPR001810">
    <property type="entry name" value="F-box_dom"/>
</dbReference>
<dbReference type="PANTHER" id="PTHR34145:SF79">
    <property type="entry name" value="F-BOX DOMAIN, FBD DOMAIN, LEUCINE-RICH REPEAT DOMAIN SUPERFAMILY"/>
    <property type="match status" value="1"/>
</dbReference>
<dbReference type="Proteomes" id="UP000596660">
    <property type="component" value="Unplaced"/>
</dbReference>
<reference evidence="3" key="2">
    <citation type="submission" date="2021-03" db="UniProtKB">
        <authorList>
            <consortium name="EnsemblPlants"/>
        </authorList>
    </citation>
    <scope>IDENTIFICATION</scope>
</reference>
<evidence type="ECO:0000313" key="4">
    <source>
        <dbReference type="Proteomes" id="UP000596660"/>
    </source>
</evidence>
<dbReference type="InterPro" id="IPR053781">
    <property type="entry name" value="F-box_AtFBL13-like"/>
</dbReference>
<reference evidence="3" key="1">
    <citation type="journal article" date="2017" name="Nature">
        <title>The genome of Chenopodium quinoa.</title>
        <authorList>
            <person name="Jarvis D.E."/>
            <person name="Ho Y.S."/>
            <person name="Lightfoot D.J."/>
            <person name="Schmoeckel S.M."/>
            <person name="Li B."/>
            <person name="Borm T.J.A."/>
            <person name="Ohyanagi H."/>
            <person name="Mineta K."/>
            <person name="Michell C.T."/>
            <person name="Saber N."/>
            <person name="Kharbatia N.M."/>
            <person name="Rupper R.R."/>
            <person name="Sharp A.R."/>
            <person name="Dally N."/>
            <person name="Boughton B.A."/>
            <person name="Woo Y.H."/>
            <person name="Gao G."/>
            <person name="Schijlen E.G.W.M."/>
            <person name="Guo X."/>
            <person name="Momin A.A."/>
            <person name="Negrao S."/>
            <person name="Al-Babili S."/>
            <person name="Gehring C."/>
            <person name="Roessner U."/>
            <person name="Jung C."/>
            <person name="Murphy K."/>
            <person name="Arold S.T."/>
            <person name="Gojobori T."/>
            <person name="van der Linden C.G."/>
            <person name="van Loo E.N."/>
            <person name="Jellen E.N."/>
            <person name="Maughan P.J."/>
            <person name="Tester M."/>
        </authorList>
    </citation>
    <scope>NUCLEOTIDE SEQUENCE [LARGE SCALE GENOMIC DNA]</scope>
    <source>
        <strain evidence="3">cv. PI 614886</strain>
    </source>
</reference>
<dbReference type="InterPro" id="IPR036047">
    <property type="entry name" value="F-box-like_dom_sf"/>
</dbReference>
<keyword evidence="4" id="KW-1185">Reference proteome</keyword>
<protein>
    <recommendedName>
        <fullName evidence="2">F-box domain-containing protein</fullName>
    </recommendedName>
</protein>
<dbReference type="EnsemblPlants" id="AUR62001487-RA">
    <property type="protein sequence ID" value="AUR62001487-RA:cds"/>
    <property type="gene ID" value="AUR62001487"/>
</dbReference>
<dbReference type="OMA" id="VSHRCLR"/>